<keyword evidence="1" id="KW-0813">Transport</keyword>
<dbReference type="InterPro" id="IPR003439">
    <property type="entry name" value="ABC_transporter-like_ATP-bd"/>
</dbReference>
<dbReference type="OrthoDB" id="3396710at2"/>
<sequence>MTVLAVDNLYRSFGGIRAVDGVSFSVDKAEIVGIIGPNGSGKSTLFNLLTGALKPDKGSITLFDRDITRLAPYKIARAGLSRTFQIPALFVNMTVRENLWTAAVQFDWDNATARADAVLERLELTRVADDLASSLSGGQQRLLEMGRVLMQSPKIALLDEVAAGVHPRLRQIMLEAIRGLRDDGTTFLVIEHDMELAQDICDRIIVMDAGKIVAQGSFEEISHDPHVMEAYLGVTAE</sequence>
<dbReference type="GO" id="GO:0016887">
    <property type="term" value="F:ATP hydrolysis activity"/>
    <property type="evidence" value="ECO:0007669"/>
    <property type="project" value="InterPro"/>
</dbReference>
<evidence type="ECO:0000313" key="7">
    <source>
        <dbReference type="Proteomes" id="UP000220914"/>
    </source>
</evidence>
<dbReference type="CDD" id="cd03219">
    <property type="entry name" value="ABC_Mj1267_LivG_branched"/>
    <property type="match status" value="1"/>
</dbReference>
<dbReference type="Proteomes" id="UP000220914">
    <property type="component" value="Unassembled WGS sequence"/>
</dbReference>
<dbReference type="SUPFAM" id="SSF52540">
    <property type="entry name" value="P-loop containing nucleoside triphosphate hydrolases"/>
    <property type="match status" value="1"/>
</dbReference>
<dbReference type="InterPro" id="IPR051120">
    <property type="entry name" value="ABC_AA/LPS_Transport"/>
</dbReference>
<gene>
    <name evidence="6" type="ORF">CQY20_16385</name>
    <name evidence="5" type="ORF">MAGR_38280</name>
</gene>
<proteinExistence type="predicted"/>
<dbReference type="AlphaFoldDB" id="A0A2A7N004"/>
<dbReference type="EMBL" id="PDCP01000027">
    <property type="protein sequence ID" value="PEG37355.1"/>
    <property type="molecule type" value="Genomic_DNA"/>
</dbReference>
<accession>A0A2A7N004</accession>
<keyword evidence="3 6" id="KW-0067">ATP-binding</keyword>
<reference evidence="6 7" key="1">
    <citation type="submission" date="2017-10" db="EMBL/GenBank/DDBJ databases">
        <title>The new phylogeny of genus Mycobacterium.</title>
        <authorList>
            <person name="Tortoli E."/>
            <person name="Trovato A."/>
            <person name="Cirillo D.M."/>
        </authorList>
    </citation>
    <scope>NUCLEOTIDE SEQUENCE [LARGE SCALE GENOMIC DNA]</scope>
    <source>
        <strain evidence="6 7">CCUG37673</strain>
    </source>
</reference>
<dbReference type="InterPro" id="IPR032823">
    <property type="entry name" value="BCA_ABC_TP_C"/>
</dbReference>
<dbReference type="Pfam" id="PF12399">
    <property type="entry name" value="BCA_ABC_TP_C"/>
    <property type="match status" value="1"/>
</dbReference>
<evidence type="ECO:0000256" key="1">
    <source>
        <dbReference type="ARBA" id="ARBA00022448"/>
    </source>
</evidence>
<protein>
    <submittedName>
        <fullName evidence="6">ABC transporter ATP-binding protein</fullName>
    </submittedName>
</protein>
<dbReference type="InterPro" id="IPR027417">
    <property type="entry name" value="P-loop_NTPase"/>
</dbReference>
<dbReference type="PROSITE" id="PS50893">
    <property type="entry name" value="ABC_TRANSPORTER_2"/>
    <property type="match status" value="1"/>
</dbReference>
<dbReference type="Pfam" id="PF00005">
    <property type="entry name" value="ABC_tran"/>
    <property type="match status" value="1"/>
</dbReference>
<dbReference type="GO" id="GO:0005524">
    <property type="term" value="F:ATP binding"/>
    <property type="evidence" value="ECO:0007669"/>
    <property type="project" value="UniProtKB-KW"/>
</dbReference>
<evidence type="ECO:0000256" key="2">
    <source>
        <dbReference type="ARBA" id="ARBA00022741"/>
    </source>
</evidence>
<dbReference type="Gene3D" id="3.40.50.300">
    <property type="entry name" value="P-loop containing nucleotide triphosphate hydrolases"/>
    <property type="match status" value="1"/>
</dbReference>
<dbReference type="Proteomes" id="UP000465302">
    <property type="component" value="Unassembled WGS sequence"/>
</dbReference>
<evidence type="ECO:0000256" key="3">
    <source>
        <dbReference type="ARBA" id="ARBA00022840"/>
    </source>
</evidence>
<reference evidence="5 8" key="2">
    <citation type="journal article" date="2019" name="Emerg. Microbes Infect.">
        <title>Comprehensive subspecies identification of 175 nontuberculous mycobacteria species based on 7547 genomic profiles.</title>
        <authorList>
            <person name="Matsumoto Y."/>
            <person name="Kinjo T."/>
            <person name="Motooka D."/>
            <person name="Nabeya D."/>
            <person name="Jung N."/>
            <person name="Uechi K."/>
            <person name="Horii T."/>
            <person name="Iida T."/>
            <person name="Fujita J."/>
            <person name="Nakamura S."/>
        </authorList>
    </citation>
    <scope>NUCLEOTIDE SEQUENCE [LARGE SCALE GENOMIC DNA]</scope>
    <source>
        <strain evidence="5 8">JCM 6377</strain>
    </source>
</reference>
<dbReference type="SMART" id="SM00382">
    <property type="entry name" value="AAA"/>
    <property type="match status" value="1"/>
</dbReference>
<feature type="domain" description="ABC transporter" evidence="4">
    <location>
        <begin position="4"/>
        <end position="234"/>
    </location>
</feature>
<evidence type="ECO:0000313" key="5">
    <source>
        <dbReference type="EMBL" id="GFG52387.1"/>
    </source>
</evidence>
<organism evidence="6 7">
    <name type="scientific">Mycolicibacterium agri</name>
    <name type="common">Mycobacterium agri</name>
    <dbReference type="NCBI Taxonomy" id="36811"/>
    <lineage>
        <taxon>Bacteria</taxon>
        <taxon>Bacillati</taxon>
        <taxon>Actinomycetota</taxon>
        <taxon>Actinomycetes</taxon>
        <taxon>Mycobacteriales</taxon>
        <taxon>Mycobacteriaceae</taxon>
        <taxon>Mycolicibacterium</taxon>
    </lineage>
</organism>
<evidence type="ECO:0000313" key="6">
    <source>
        <dbReference type="EMBL" id="PEG37355.1"/>
    </source>
</evidence>
<keyword evidence="2" id="KW-0547">Nucleotide-binding</keyword>
<reference evidence="5" key="3">
    <citation type="submission" date="2020-02" db="EMBL/GenBank/DDBJ databases">
        <authorList>
            <person name="Matsumoto Y."/>
            <person name="Motooka D."/>
            <person name="Nakamura S."/>
        </authorList>
    </citation>
    <scope>NUCLEOTIDE SEQUENCE</scope>
    <source>
        <strain evidence="5">JCM 6377</strain>
    </source>
</reference>
<dbReference type="GO" id="GO:0005886">
    <property type="term" value="C:plasma membrane"/>
    <property type="evidence" value="ECO:0007669"/>
    <property type="project" value="TreeGrafter"/>
</dbReference>
<dbReference type="PANTHER" id="PTHR45772:SF9">
    <property type="entry name" value="CONSERVED COMPONENT OF ABC TRANSPORTER FOR NATURAL AMINO ACIDS"/>
    <property type="match status" value="1"/>
</dbReference>
<dbReference type="InterPro" id="IPR017871">
    <property type="entry name" value="ABC_transporter-like_CS"/>
</dbReference>
<evidence type="ECO:0000259" key="4">
    <source>
        <dbReference type="PROSITE" id="PS50893"/>
    </source>
</evidence>
<name>A0A2A7N004_MYCAG</name>
<comment type="caution">
    <text evidence="6">The sequence shown here is derived from an EMBL/GenBank/DDBJ whole genome shotgun (WGS) entry which is preliminary data.</text>
</comment>
<dbReference type="RefSeq" id="WP_097941130.1">
    <property type="nucleotide sequence ID" value="NZ_BLKS01000001.1"/>
</dbReference>
<dbReference type="PROSITE" id="PS00211">
    <property type="entry name" value="ABC_TRANSPORTER_1"/>
    <property type="match status" value="1"/>
</dbReference>
<keyword evidence="7" id="KW-1185">Reference proteome</keyword>
<evidence type="ECO:0000313" key="8">
    <source>
        <dbReference type="Proteomes" id="UP000465302"/>
    </source>
</evidence>
<dbReference type="InterPro" id="IPR003593">
    <property type="entry name" value="AAA+_ATPase"/>
</dbReference>
<dbReference type="PANTHER" id="PTHR45772">
    <property type="entry name" value="CONSERVED COMPONENT OF ABC TRANSPORTER FOR NATURAL AMINO ACIDS-RELATED"/>
    <property type="match status" value="1"/>
</dbReference>
<dbReference type="EMBL" id="BLKS01000001">
    <property type="protein sequence ID" value="GFG52387.1"/>
    <property type="molecule type" value="Genomic_DNA"/>
</dbReference>